<proteinExistence type="predicted"/>
<dbReference type="AlphaFoldDB" id="A0A6B0U342"/>
<organism evidence="1">
    <name type="scientific">Ixodes ricinus</name>
    <name type="common">Common tick</name>
    <name type="synonym">Acarus ricinus</name>
    <dbReference type="NCBI Taxonomy" id="34613"/>
    <lineage>
        <taxon>Eukaryota</taxon>
        <taxon>Metazoa</taxon>
        <taxon>Ecdysozoa</taxon>
        <taxon>Arthropoda</taxon>
        <taxon>Chelicerata</taxon>
        <taxon>Arachnida</taxon>
        <taxon>Acari</taxon>
        <taxon>Parasitiformes</taxon>
        <taxon>Ixodida</taxon>
        <taxon>Ixodoidea</taxon>
        <taxon>Ixodidae</taxon>
        <taxon>Ixodinae</taxon>
        <taxon>Ixodes</taxon>
    </lineage>
</organism>
<reference evidence="1" key="1">
    <citation type="submission" date="2019-12" db="EMBL/GenBank/DDBJ databases">
        <title>An insight into the sialome of adult female Ixodes ricinus ticks feeding for 6 days.</title>
        <authorList>
            <person name="Perner J."/>
            <person name="Ribeiro J.M.C."/>
        </authorList>
    </citation>
    <scope>NUCLEOTIDE SEQUENCE</scope>
    <source>
        <strain evidence="1">Semi-engorged</strain>
        <tissue evidence="1">Salivary glands</tissue>
    </source>
</reference>
<evidence type="ECO:0000313" key="1">
    <source>
        <dbReference type="EMBL" id="MXU86048.1"/>
    </source>
</evidence>
<protein>
    <submittedName>
        <fullName evidence="1">Uncharacterized protein</fullName>
    </submittedName>
</protein>
<accession>A0A6B0U342</accession>
<sequence length="89" mass="10263">MIPYICVRSSCPASVVVFNTSYFTALESKKIPYDRRASSAEPRRPFATNLHAELTDHTFNESTLFTEPHNKRRQEYLVRRTLKSTHACA</sequence>
<name>A0A6B0U342_IXORI</name>
<dbReference type="EMBL" id="GIFC01003965">
    <property type="protein sequence ID" value="MXU86048.1"/>
    <property type="molecule type" value="Transcribed_RNA"/>
</dbReference>